<dbReference type="PANTHER" id="PTHR40394">
    <property type="entry name" value="LIPOPROTEIN-RELATED"/>
    <property type="match status" value="1"/>
</dbReference>
<dbReference type="InterPro" id="IPR021776">
    <property type="entry name" value="ActD"/>
</dbReference>
<dbReference type="PANTHER" id="PTHR40394:SF2">
    <property type="entry name" value="QUINOL:CYTOCHROME C OXIDOREDUCTASE MEMBRANE PROTEIN"/>
    <property type="match status" value="1"/>
</dbReference>
<gene>
    <name evidence="2" type="ORF">AABB81_09230</name>
</gene>
<keyword evidence="3" id="KW-1185">Reference proteome</keyword>
<sequence>MSDKVIHAIYDDDDVLLKAVKEVREANHHIDEVYTPFPVHGLEKAMGIANTRIAITAFLYGITGLGFAVWMMNYMMIEDWPQNIGGKPSFSYAENMPAFVPIMFELTVFFAAHLMVITFYMRSKIGPFVKASNPDPRTTDDKFLMEVPVTGDAKELEAFLTKTGATETKIVDKH</sequence>
<keyword evidence="1" id="KW-1133">Transmembrane helix</keyword>
<protein>
    <submittedName>
        <fullName evidence="2">DUF3341 domain-containing protein</fullName>
    </submittedName>
</protein>
<dbReference type="Proteomes" id="UP001474120">
    <property type="component" value="Unassembled WGS sequence"/>
</dbReference>
<evidence type="ECO:0000313" key="3">
    <source>
        <dbReference type="Proteomes" id="UP001474120"/>
    </source>
</evidence>
<comment type="caution">
    <text evidence="2">The sequence shown here is derived from an EMBL/GenBank/DDBJ whole genome shotgun (WGS) entry which is preliminary data.</text>
</comment>
<proteinExistence type="predicted"/>
<feature type="transmembrane region" description="Helical" evidence="1">
    <location>
        <begin position="53"/>
        <end position="76"/>
    </location>
</feature>
<evidence type="ECO:0000256" key="1">
    <source>
        <dbReference type="SAM" id="Phobius"/>
    </source>
</evidence>
<name>A0ABU9L356_9FLAO</name>
<dbReference type="RefSeq" id="WP_342160103.1">
    <property type="nucleotide sequence ID" value="NZ_JBCDNA010000002.1"/>
</dbReference>
<feature type="transmembrane region" description="Helical" evidence="1">
    <location>
        <begin position="96"/>
        <end position="120"/>
    </location>
</feature>
<dbReference type="Pfam" id="PF11821">
    <property type="entry name" value="ActD"/>
    <property type="match status" value="1"/>
</dbReference>
<dbReference type="EMBL" id="JBCDNA010000002">
    <property type="protein sequence ID" value="MEL4456074.1"/>
    <property type="molecule type" value="Genomic_DNA"/>
</dbReference>
<keyword evidence="1" id="KW-0812">Transmembrane</keyword>
<reference evidence="2 3" key="1">
    <citation type="submission" date="2024-04" db="EMBL/GenBank/DDBJ databases">
        <title>whole genome sequencing of Lutimonas vermicola strain IMCC1616.</title>
        <authorList>
            <person name="Bae S.S."/>
        </authorList>
    </citation>
    <scope>NUCLEOTIDE SEQUENCE [LARGE SCALE GENOMIC DNA]</scope>
    <source>
        <strain evidence="2 3">IMCC1616</strain>
    </source>
</reference>
<accession>A0ABU9L356</accession>
<evidence type="ECO:0000313" key="2">
    <source>
        <dbReference type="EMBL" id="MEL4456074.1"/>
    </source>
</evidence>
<keyword evidence="1" id="KW-0472">Membrane</keyword>
<organism evidence="2 3">
    <name type="scientific">Lutimonas vermicola</name>
    <dbReference type="NCBI Taxonomy" id="414288"/>
    <lineage>
        <taxon>Bacteria</taxon>
        <taxon>Pseudomonadati</taxon>
        <taxon>Bacteroidota</taxon>
        <taxon>Flavobacteriia</taxon>
        <taxon>Flavobacteriales</taxon>
        <taxon>Flavobacteriaceae</taxon>
        <taxon>Lutimonas</taxon>
    </lineage>
</organism>